<dbReference type="GO" id="GO:0004312">
    <property type="term" value="F:fatty acid synthase activity"/>
    <property type="evidence" value="ECO:0007669"/>
    <property type="project" value="TreeGrafter"/>
</dbReference>
<accession>A0A443R6Q0</accession>
<evidence type="ECO:0000256" key="3">
    <source>
        <dbReference type="RuleBase" id="RU003694"/>
    </source>
</evidence>
<dbReference type="Pfam" id="PF00109">
    <property type="entry name" value="ketoacyl-synt"/>
    <property type="match status" value="1"/>
</dbReference>
<dbReference type="Proteomes" id="UP000285301">
    <property type="component" value="Unassembled WGS sequence"/>
</dbReference>
<proteinExistence type="inferred from homology"/>
<dbReference type="GO" id="GO:0006633">
    <property type="term" value="P:fatty acid biosynthetic process"/>
    <property type="evidence" value="ECO:0007669"/>
    <property type="project" value="TreeGrafter"/>
</dbReference>
<dbReference type="PROSITE" id="PS52004">
    <property type="entry name" value="KS3_2"/>
    <property type="match status" value="1"/>
</dbReference>
<dbReference type="OrthoDB" id="329835at2759"/>
<dbReference type="InterPro" id="IPR050091">
    <property type="entry name" value="PKS_NRPS_Biosynth_Enz"/>
</dbReference>
<dbReference type="InterPro" id="IPR032821">
    <property type="entry name" value="PKS_assoc"/>
</dbReference>
<dbReference type="PANTHER" id="PTHR43775">
    <property type="entry name" value="FATTY ACID SYNTHASE"/>
    <property type="match status" value="1"/>
</dbReference>
<dbReference type="InterPro" id="IPR020841">
    <property type="entry name" value="PKS_Beta-ketoAc_synthase_dom"/>
</dbReference>
<dbReference type="Pfam" id="PF16197">
    <property type="entry name" value="KAsynt_C_assoc"/>
    <property type="match status" value="1"/>
</dbReference>
<keyword evidence="1" id="KW-0596">Phosphopantetheine</keyword>
<dbReference type="InterPro" id="IPR016039">
    <property type="entry name" value="Thiolase-like"/>
</dbReference>
<keyword evidence="6" id="KW-1185">Reference proteome</keyword>
<feature type="domain" description="Ketosynthase family 3 (KS3)" evidence="4">
    <location>
        <begin position="5"/>
        <end position="437"/>
    </location>
</feature>
<evidence type="ECO:0000256" key="2">
    <source>
        <dbReference type="ARBA" id="ARBA00022553"/>
    </source>
</evidence>
<keyword evidence="3" id="KW-0808">Transferase</keyword>
<dbReference type="GO" id="GO:0005737">
    <property type="term" value="C:cytoplasm"/>
    <property type="evidence" value="ECO:0007669"/>
    <property type="project" value="TreeGrafter"/>
</dbReference>
<name>A0A443R6Q0_9ACAR</name>
<dbReference type="GO" id="GO:0005886">
    <property type="term" value="C:plasma membrane"/>
    <property type="evidence" value="ECO:0007669"/>
    <property type="project" value="TreeGrafter"/>
</dbReference>
<dbReference type="Pfam" id="PF02801">
    <property type="entry name" value="Ketoacyl-synt_C"/>
    <property type="match status" value="1"/>
</dbReference>
<dbReference type="AlphaFoldDB" id="A0A443R6Q0"/>
<dbReference type="InterPro" id="IPR014031">
    <property type="entry name" value="Ketoacyl_synth_C"/>
</dbReference>
<sequence>MASKDYPIAVIGISCFLPKNENCSEFWQFILEKQESNGNLSAHRAKDIDHIVKQIKEDMFVYPNSPFYTGSHYERIDQFDANFFGISPQEAAVIDPQQRFFLRTAWEAFEDAGLAADIWGSQTGVYIGNPVYNFLQVHEEPSLNALMGSQVSFTAARVAYTFDLRGPAFVVNTACSSSLLATHVACQGLKDGDCKVAIAGGVCIDCLPIYTKNSIWHMSGFVDLNAQCRPFDDKADFMTIGEGSAAVVLKPLDEAIKDGNHIYGVLLSSYTNQSGRTNGLSTPHPRGQSDLLVSAWKKAGVDPEKVQYFEAHGSGTKFGDSIEIYGIQMAFERLNIKPKSNEAEKPCIGSVKANIGDLGEGVAGVISLVKVLLALHNEKIPPQANFATPNKDIDWKKSPFRVTTEPIDWKQEDGRPRIASVNSLGDANTSVHVVVQDYKMPSEESNEDNTEHLQPILLSALNQKSLLQFVMKLVNYVSELGARKSNFEKVTRDGFTCFIVEENTNDSDNSNDQTSENSIFYSIYSAIMNQDSIPWQLVYKKRLPIVPQLPTYAFDEQRYWPTIPSKKGVSQ</sequence>
<dbReference type="EMBL" id="NCKU01001903">
    <property type="protein sequence ID" value="RWS10950.1"/>
    <property type="molecule type" value="Genomic_DNA"/>
</dbReference>
<evidence type="ECO:0000313" key="5">
    <source>
        <dbReference type="EMBL" id="RWS10950.1"/>
    </source>
</evidence>
<comment type="caution">
    <text evidence="5">The sequence shown here is derived from an EMBL/GenBank/DDBJ whole genome shotgun (WGS) entry which is preliminary data.</text>
</comment>
<keyword evidence="2" id="KW-0597">Phosphoprotein</keyword>
<dbReference type="InterPro" id="IPR014030">
    <property type="entry name" value="Ketoacyl_synth_N"/>
</dbReference>
<dbReference type="Gene3D" id="3.40.47.10">
    <property type="match status" value="1"/>
</dbReference>
<dbReference type="STRING" id="1965070.A0A443R6Q0"/>
<evidence type="ECO:0000313" key="6">
    <source>
        <dbReference type="Proteomes" id="UP000285301"/>
    </source>
</evidence>
<dbReference type="PANTHER" id="PTHR43775:SF37">
    <property type="entry name" value="SI:DKEY-61P9.11"/>
    <property type="match status" value="1"/>
</dbReference>
<evidence type="ECO:0000259" key="4">
    <source>
        <dbReference type="PROSITE" id="PS52004"/>
    </source>
</evidence>
<dbReference type="SUPFAM" id="SSF53901">
    <property type="entry name" value="Thiolase-like"/>
    <property type="match status" value="1"/>
</dbReference>
<reference evidence="5 6" key="1">
    <citation type="journal article" date="2018" name="Gigascience">
        <title>Genomes of trombidid mites reveal novel predicted allergens and laterally-transferred genes associated with secondary metabolism.</title>
        <authorList>
            <person name="Dong X."/>
            <person name="Chaisiri K."/>
            <person name="Xia D."/>
            <person name="Armstrong S.D."/>
            <person name="Fang Y."/>
            <person name="Donnelly M.J."/>
            <person name="Kadowaki T."/>
            <person name="McGarry J.W."/>
            <person name="Darby A.C."/>
            <person name="Makepeace B.L."/>
        </authorList>
    </citation>
    <scope>NUCLEOTIDE SEQUENCE [LARGE SCALE GENOMIC DNA]</scope>
    <source>
        <strain evidence="5">UoL-WK</strain>
    </source>
</reference>
<gene>
    <name evidence="5" type="ORF">B4U79_08401</name>
</gene>
<comment type="similarity">
    <text evidence="3">Belongs to the thiolase-like superfamily. Beta-ketoacyl-ACP synthases family.</text>
</comment>
<dbReference type="CDD" id="cd00833">
    <property type="entry name" value="PKS"/>
    <property type="match status" value="1"/>
</dbReference>
<dbReference type="SMART" id="SM00825">
    <property type="entry name" value="PKS_KS"/>
    <property type="match status" value="1"/>
</dbReference>
<organism evidence="5 6">
    <name type="scientific">Dinothrombium tinctorium</name>
    <dbReference type="NCBI Taxonomy" id="1965070"/>
    <lineage>
        <taxon>Eukaryota</taxon>
        <taxon>Metazoa</taxon>
        <taxon>Ecdysozoa</taxon>
        <taxon>Arthropoda</taxon>
        <taxon>Chelicerata</taxon>
        <taxon>Arachnida</taxon>
        <taxon>Acari</taxon>
        <taxon>Acariformes</taxon>
        <taxon>Trombidiformes</taxon>
        <taxon>Prostigmata</taxon>
        <taxon>Anystina</taxon>
        <taxon>Parasitengona</taxon>
        <taxon>Trombidioidea</taxon>
        <taxon>Trombidiidae</taxon>
        <taxon>Dinothrombium</taxon>
    </lineage>
</organism>
<protein>
    <recommendedName>
        <fullName evidence="4">Ketosynthase family 3 (KS3) domain-containing protein</fullName>
    </recommendedName>
</protein>
<evidence type="ECO:0000256" key="1">
    <source>
        <dbReference type="ARBA" id="ARBA00022450"/>
    </source>
</evidence>